<dbReference type="EMBL" id="JAUIZM010000008">
    <property type="protein sequence ID" value="KAK1372103.1"/>
    <property type="molecule type" value="Genomic_DNA"/>
</dbReference>
<comment type="subcellular location">
    <subcellularLocation>
        <location evidence="1">Nucleus</location>
    </subcellularLocation>
</comment>
<comment type="caution">
    <text evidence="10">The sequence shown here is derived from an EMBL/GenBank/DDBJ whole genome shotgun (WGS) entry which is preliminary data.</text>
</comment>
<dbReference type="PANTHER" id="PTHR31072">
    <property type="entry name" value="TRANSCRIPTION FACTOR TCP4-RELATED"/>
    <property type="match status" value="1"/>
</dbReference>
<keyword evidence="5" id="KW-0804">Transcription</keyword>
<dbReference type="InterPro" id="IPR017888">
    <property type="entry name" value="CYC/TB1_R_domain"/>
</dbReference>
<dbReference type="Pfam" id="PF03634">
    <property type="entry name" value="TCP"/>
    <property type="match status" value="1"/>
</dbReference>
<dbReference type="PANTHER" id="PTHR31072:SF226">
    <property type="entry name" value="TRANSCRIPTION FACTOR TCP18"/>
    <property type="match status" value="1"/>
</dbReference>
<feature type="domain" description="R" evidence="9">
    <location>
        <begin position="221"/>
        <end position="238"/>
    </location>
</feature>
<feature type="region of interest" description="Disordered" evidence="7">
    <location>
        <begin position="230"/>
        <end position="252"/>
    </location>
</feature>
<dbReference type="GO" id="GO:2000032">
    <property type="term" value="P:regulation of secondary shoot formation"/>
    <property type="evidence" value="ECO:0007669"/>
    <property type="project" value="TreeGrafter"/>
</dbReference>
<keyword evidence="4" id="KW-0238">DNA-binding</keyword>
<evidence type="ECO:0000313" key="10">
    <source>
        <dbReference type="EMBL" id="KAK1372103.1"/>
    </source>
</evidence>
<accession>A0AAD8HTR4</accession>
<feature type="domain" description="TCP" evidence="8">
    <location>
        <begin position="114"/>
        <end position="173"/>
    </location>
</feature>
<evidence type="ECO:0000313" key="11">
    <source>
        <dbReference type="Proteomes" id="UP001237642"/>
    </source>
</evidence>
<dbReference type="GO" id="GO:0043565">
    <property type="term" value="F:sequence-specific DNA binding"/>
    <property type="evidence" value="ECO:0007669"/>
    <property type="project" value="TreeGrafter"/>
</dbReference>
<evidence type="ECO:0000259" key="9">
    <source>
        <dbReference type="PROSITE" id="PS51370"/>
    </source>
</evidence>
<evidence type="ECO:0000256" key="4">
    <source>
        <dbReference type="ARBA" id="ARBA00023125"/>
    </source>
</evidence>
<organism evidence="10 11">
    <name type="scientific">Heracleum sosnowskyi</name>
    <dbReference type="NCBI Taxonomy" id="360622"/>
    <lineage>
        <taxon>Eukaryota</taxon>
        <taxon>Viridiplantae</taxon>
        <taxon>Streptophyta</taxon>
        <taxon>Embryophyta</taxon>
        <taxon>Tracheophyta</taxon>
        <taxon>Spermatophyta</taxon>
        <taxon>Magnoliopsida</taxon>
        <taxon>eudicotyledons</taxon>
        <taxon>Gunneridae</taxon>
        <taxon>Pentapetalae</taxon>
        <taxon>asterids</taxon>
        <taxon>campanulids</taxon>
        <taxon>Apiales</taxon>
        <taxon>Apiaceae</taxon>
        <taxon>Apioideae</taxon>
        <taxon>apioid superclade</taxon>
        <taxon>Tordylieae</taxon>
        <taxon>Tordyliinae</taxon>
        <taxon>Heracleum</taxon>
    </lineage>
</organism>
<proteinExistence type="predicted"/>
<dbReference type="Proteomes" id="UP001237642">
    <property type="component" value="Unassembled WGS sequence"/>
</dbReference>
<dbReference type="GO" id="GO:0005634">
    <property type="term" value="C:nucleus"/>
    <property type="evidence" value="ECO:0007669"/>
    <property type="project" value="UniProtKB-SubCell"/>
</dbReference>
<evidence type="ECO:0000256" key="3">
    <source>
        <dbReference type="ARBA" id="ARBA00023015"/>
    </source>
</evidence>
<gene>
    <name evidence="10" type="ORF">POM88_038195</name>
</gene>
<dbReference type="PROSITE" id="PS51370">
    <property type="entry name" value="R"/>
    <property type="match status" value="1"/>
</dbReference>
<dbReference type="GO" id="GO:0003700">
    <property type="term" value="F:DNA-binding transcription factor activity"/>
    <property type="evidence" value="ECO:0007669"/>
    <property type="project" value="InterPro"/>
</dbReference>
<evidence type="ECO:0000256" key="5">
    <source>
        <dbReference type="ARBA" id="ARBA00023163"/>
    </source>
</evidence>
<dbReference type="InterPro" id="IPR017887">
    <property type="entry name" value="TF_TCP_subgr"/>
</dbReference>
<dbReference type="AlphaFoldDB" id="A0AAD8HTR4"/>
<reference evidence="10" key="2">
    <citation type="submission" date="2023-05" db="EMBL/GenBank/DDBJ databases">
        <authorList>
            <person name="Schelkunov M.I."/>
        </authorList>
    </citation>
    <scope>NUCLEOTIDE SEQUENCE</scope>
    <source>
        <strain evidence="10">Hsosn_3</strain>
        <tissue evidence="10">Leaf</tissue>
    </source>
</reference>
<evidence type="ECO:0000259" key="8">
    <source>
        <dbReference type="PROSITE" id="PS51369"/>
    </source>
</evidence>
<evidence type="ECO:0000256" key="6">
    <source>
        <dbReference type="ARBA" id="ARBA00023242"/>
    </source>
</evidence>
<keyword evidence="2" id="KW-0217">Developmental protein</keyword>
<sequence>MYPSNGIQDTSLFLFSDNMYSNPSSTYEGFPSSSLFNVFPSSHLVDFNDEAVLFQDFHGILHQQGNGQEMDQEMVIHEGASNTNMSNIDVKKKILSGGGSSELREQIRVKRRCHKDRHSKITTANGSSRGRRMRLSLNVAKEFFALQDMLEFDKASKTVAWLLKKSESAIKEETAKLTGMSHSPCPSTSAIDELEPDLEAGTSKEKARGTQKVSATLSVTRGLREKARARARERTQKKKQLQLGGGFTDNDRSRLYNRSQGMNIGSDHPLLNCEKSAAACNKFLNMRNTDPALVLEVEDILNYSKQQPHSLEGKTNTEELTFDHSFFVTNNWDPYTFFNLHNNSMSTFINSHPSGSMENHGNDI</sequence>
<evidence type="ECO:0000256" key="2">
    <source>
        <dbReference type="ARBA" id="ARBA00022473"/>
    </source>
</evidence>
<name>A0AAD8HTR4_9APIA</name>
<evidence type="ECO:0000256" key="7">
    <source>
        <dbReference type="SAM" id="MobiDB-lite"/>
    </source>
</evidence>
<keyword evidence="6" id="KW-0539">Nucleus</keyword>
<reference evidence="10" key="1">
    <citation type="submission" date="2023-02" db="EMBL/GenBank/DDBJ databases">
        <title>Genome of toxic invasive species Heracleum sosnowskyi carries increased number of genes despite the absence of recent whole-genome duplications.</title>
        <authorList>
            <person name="Schelkunov M."/>
            <person name="Shtratnikova V."/>
            <person name="Makarenko M."/>
            <person name="Klepikova A."/>
            <person name="Omelchenko D."/>
            <person name="Novikova G."/>
            <person name="Obukhova E."/>
            <person name="Bogdanov V."/>
            <person name="Penin A."/>
            <person name="Logacheva M."/>
        </authorList>
    </citation>
    <scope>NUCLEOTIDE SEQUENCE</scope>
    <source>
        <strain evidence="10">Hsosn_3</strain>
        <tissue evidence="10">Leaf</tissue>
    </source>
</reference>
<dbReference type="InterPro" id="IPR005333">
    <property type="entry name" value="Transcription_factor_TCP"/>
</dbReference>
<dbReference type="PROSITE" id="PS51369">
    <property type="entry name" value="TCP"/>
    <property type="match status" value="1"/>
</dbReference>
<protein>
    <submittedName>
        <fullName evidence="10">TCP domain-containing protein</fullName>
    </submittedName>
</protein>
<keyword evidence="3" id="KW-0805">Transcription regulation</keyword>
<keyword evidence="11" id="KW-1185">Reference proteome</keyword>
<evidence type="ECO:0000256" key="1">
    <source>
        <dbReference type="ARBA" id="ARBA00004123"/>
    </source>
</evidence>